<sequence>MSNAGWWVIGTVAGLAFVAFVAMIVRDAARPYEDERSLAERLARTGQQAVAEVLNLERQPGGDVYAVPMKLGLRYGDAHGRQQHVDLRVYIDRELLSAFMPGKIVHLRYDARHPSRIAVDRQLSPTEIPAAWREK</sequence>
<evidence type="ECO:0000313" key="2">
    <source>
        <dbReference type="EMBL" id="MDM9561160.1"/>
    </source>
</evidence>
<protein>
    <submittedName>
        <fullName evidence="2">DUF3592 domain-containing protein</fullName>
    </submittedName>
</protein>
<keyword evidence="1" id="KW-1133">Transmembrane helix</keyword>
<comment type="caution">
    <text evidence="2">The sequence shown here is derived from an EMBL/GenBank/DDBJ whole genome shotgun (WGS) entry which is preliminary data.</text>
</comment>
<evidence type="ECO:0000256" key="1">
    <source>
        <dbReference type="SAM" id="Phobius"/>
    </source>
</evidence>
<feature type="transmembrane region" description="Helical" evidence="1">
    <location>
        <begin position="6"/>
        <end position="25"/>
    </location>
</feature>
<name>A0ABT7W7I4_9BORD</name>
<keyword evidence="1" id="KW-0812">Transmembrane</keyword>
<proteinExistence type="predicted"/>
<dbReference type="Proteomes" id="UP001175604">
    <property type="component" value="Unassembled WGS sequence"/>
</dbReference>
<gene>
    <name evidence="2" type="ORF">QUC21_19145</name>
</gene>
<reference evidence="2" key="1">
    <citation type="submission" date="2023-06" db="EMBL/GenBank/DDBJ databases">
        <title>full genome analysis of Phenantherene degrader P3.</title>
        <authorList>
            <person name="Akbar A."/>
            <person name="Rahmeh R."/>
            <person name="Kishk M."/>
        </authorList>
    </citation>
    <scope>NUCLEOTIDE SEQUENCE</scope>
    <source>
        <strain evidence="2">P3</strain>
    </source>
</reference>
<keyword evidence="3" id="KW-1185">Reference proteome</keyword>
<organism evidence="2 3">
    <name type="scientific">Bordetella petrii</name>
    <dbReference type="NCBI Taxonomy" id="94624"/>
    <lineage>
        <taxon>Bacteria</taxon>
        <taxon>Pseudomonadati</taxon>
        <taxon>Pseudomonadota</taxon>
        <taxon>Betaproteobacteria</taxon>
        <taxon>Burkholderiales</taxon>
        <taxon>Alcaligenaceae</taxon>
        <taxon>Bordetella</taxon>
    </lineage>
</organism>
<evidence type="ECO:0000313" key="3">
    <source>
        <dbReference type="Proteomes" id="UP001175604"/>
    </source>
</evidence>
<keyword evidence="1" id="KW-0472">Membrane</keyword>
<dbReference type="EMBL" id="JAUDJE010000019">
    <property type="protein sequence ID" value="MDM9561160.1"/>
    <property type="molecule type" value="Genomic_DNA"/>
</dbReference>
<dbReference type="RefSeq" id="WP_289786390.1">
    <property type="nucleotide sequence ID" value="NZ_JAUDJE010000019.1"/>
</dbReference>
<accession>A0ABT7W7I4</accession>